<evidence type="ECO:0000313" key="10">
    <source>
        <dbReference type="EMBL" id="KAG1277638.1"/>
    </source>
</evidence>
<keyword evidence="5" id="KW-0769">Symport</keyword>
<dbReference type="PANTHER" id="PTHR43528">
    <property type="entry name" value="ALPHA-KETOGLUTARATE PERMEASE"/>
    <property type="match status" value="1"/>
</dbReference>
<proteinExistence type="predicted"/>
<keyword evidence="11" id="KW-1185">Reference proteome</keyword>
<evidence type="ECO:0000256" key="1">
    <source>
        <dbReference type="ARBA" id="ARBA00004651"/>
    </source>
</evidence>
<feature type="domain" description="Major facilitator superfamily (MFS) profile" evidence="9">
    <location>
        <begin position="1"/>
        <end position="104"/>
    </location>
</feature>
<evidence type="ECO:0000313" key="11">
    <source>
        <dbReference type="Proteomes" id="UP000716291"/>
    </source>
</evidence>
<dbReference type="PROSITE" id="PS50850">
    <property type="entry name" value="MFS"/>
    <property type="match status" value="1"/>
</dbReference>
<keyword evidence="7 8" id="KW-0472">Membrane</keyword>
<keyword evidence="3" id="KW-1003">Cell membrane</keyword>
<dbReference type="InterPro" id="IPR005828">
    <property type="entry name" value="MFS_sugar_transport-like"/>
</dbReference>
<dbReference type="Proteomes" id="UP000716291">
    <property type="component" value="Unassembled WGS sequence"/>
</dbReference>
<protein>
    <recommendedName>
        <fullName evidence="9">Major facilitator superfamily (MFS) profile domain-containing protein</fullName>
    </recommendedName>
</protein>
<evidence type="ECO:0000256" key="5">
    <source>
        <dbReference type="ARBA" id="ARBA00022847"/>
    </source>
</evidence>
<feature type="transmembrane region" description="Helical" evidence="8">
    <location>
        <begin position="12"/>
        <end position="32"/>
    </location>
</feature>
<evidence type="ECO:0000256" key="6">
    <source>
        <dbReference type="ARBA" id="ARBA00022989"/>
    </source>
</evidence>
<dbReference type="GO" id="GO:0015293">
    <property type="term" value="F:symporter activity"/>
    <property type="evidence" value="ECO:0007669"/>
    <property type="project" value="UniProtKB-KW"/>
</dbReference>
<gene>
    <name evidence="10" type="ORF">G6F64_014712</name>
</gene>
<dbReference type="InterPro" id="IPR036259">
    <property type="entry name" value="MFS_trans_sf"/>
</dbReference>
<comment type="subcellular location">
    <subcellularLocation>
        <location evidence="1">Cell membrane</location>
        <topology evidence="1">Multi-pass membrane protein</topology>
    </subcellularLocation>
</comment>
<keyword evidence="6 8" id="KW-1133">Transmembrane helix</keyword>
<feature type="transmembrane region" description="Helical" evidence="8">
    <location>
        <begin position="77"/>
        <end position="95"/>
    </location>
</feature>
<dbReference type="SUPFAM" id="SSF103473">
    <property type="entry name" value="MFS general substrate transporter"/>
    <property type="match status" value="1"/>
</dbReference>
<organism evidence="10 11">
    <name type="scientific">Rhizopus oryzae</name>
    <name type="common">Mucormycosis agent</name>
    <name type="synonym">Rhizopus arrhizus var. delemar</name>
    <dbReference type="NCBI Taxonomy" id="64495"/>
    <lineage>
        <taxon>Eukaryota</taxon>
        <taxon>Fungi</taxon>
        <taxon>Fungi incertae sedis</taxon>
        <taxon>Mucoromycota</taxon>
        <taxon>Mucoromycotina</taxon>
        <taxon>Mucoromycetes</taxon>
        <taxon>Mucorales</taxon>
        <taxon>Mucorineae</taxon>
        <taxon>Rhizopodaceae</taxon>
        <taxon>Rhizopus</taxon>
    </lineage>
</organism>
<accession>A0A9P6WSX8</accession>
<dbReference type="InterPro" id="IPR051084">
    <property type="entry name" value="H+-coupled_symporters"/>
</dbReference>
<evidence type="ECO:0000256" key="4">
    <source>
        <dbReference type="ARBA" id="ARBA00022692"/>
    </source>
</evidence>
<evidence type="ECO:0000256" key="8">
    <source>
        <dbReference type="SAM" id="Phobius"/>
    </source>
</evidence>
<sequence>MTTLGPSFGSILAVELFGLVLYAMYTALAPAIMSEQFPTSVRAVGIGTPYNLVVALLGGTTPYLLTWLQSKGMERWFFYYVLAGAVITLITFIRMPETKGQTLK</sequence>
<feature type="transmembrane region" description="Helical" evidence="8">
    <location>
        <begin position="44"/>
        <end position="65"/>
    </location>
</feature>
<keyword evidence="2" id="KW-0813">Transport</keyword>
<comment type="caution">
    <text evidence="10">The sequence shown here is derived from an EMBL/GenBank/DDBJ whole genome shotgun (WGS) entry which is preliminary data.</text>
</comment>
<dbReference type="PANTHER" id="PTHR43528:SF1">
    <property type="entry name" value="ALPHA-KETOGLUTARATE PERMEASE"/>
    <property type="match status" value="1"/>
</dbReference>
<dbReference type="AlphaFoldDB" id="A0A9P6WSX8"/>
<keyword evidence="4 8" id="KW-0812">Transmembrane</keyword>
<dbReference type="Pfam" id="PF00083">
    <property type="entry name" value="Sugar_tr"/>
    <property type="match status" value="1"/>
</dbReference>
<dbReference type="Gene3D" id="1.20.1250.20">
    <property type="entry name" value="MFS general substrate transporter like domains"/>
    <property type="match status" value="1"/>
</dbReference>
<reference evidence="10" key="1">
    <citation type="journal article" date="2020" name="Microb. Genom.">
        <title>Genetic diversity of clinical and environmental Mucorales isolates obtained from an investigation of mucormycosis cases among solid organ transplant recipients.</title>
        <authorList>
            <person name="Nguyen M.H."/>
            <person name="Kaul D."/>
            <person name="Muto C."/>
            <person name="Cheng S.J."/>
            <person name="Richter R.A."/>
            <person name="Bruno V.M."/>
            <person name="Liu G."/>
            <person name="Beyhan S."/>
            <person name="Sundermann A.J."/>
            <person name="Mounaud S."/>
            <person name="Pasculle A.W."/>
            <person name="Nierman W.C."/>
            <person name="Driscoll E."/>
            <person name="Cumbie R."/>
            <person name="Clancy C.J."/>
            <person name="Dupont C.L."/>
        </authorList>
    </citation>
    <scope>NUCLEOTIDE SEQUENCE</scope>
    <source>
        <strain evidence="10">GL11</strain>
    </source>
</reference>
<name>A0A9P6WSX8_RHIOR</name>
<dbReference type="InterPro" id="IPR020846">
    <property type="entry name" value="MFS_dom"/>
</dbReference>
<evidence type="ECO:0000256" key="3">
    <source>
        <dbReference type="ARBA" id="ARBA00022475"/>
    </source>
</evidence>
<dbReference type="EMBL" id="JAANQT010009321">
    <property type="protein sequence ID" value="KAG1277638.1"/>
    <property type="molecule type" value="Genomic_DNA"/>
</dbReference>
<dbReference type="GO" id="GO:0005886">
    <property type="term" value="C:plasma membrane"/>
    <property type="evidence" value="ECO:0007669"/>
    <property type="project" value="UniProtKB-SubCell"/>
</dbReference>
<evidence type="ECO:0000259" key="9">
    <source>
        <dbReference type="PROSITE" id="PS50850"/>
    </source>
</evidence>
<evidence type="ECO:0000256" key="7">
    <source>
        <dbReference type="ARBA" id="ARBA00023136"/>
    </source>
</evidence>
<evidence type="ECO:0000256" key="2">
    <source>
        <dbReference type="ARBA" id="ARBA00022448"/>
    </source>
</evidence>